<evidence type="ECO:0000259" key="2">
    <source>
        <dbReference type="Pfam" id="PF25597"/>
    </source>
</evidence>
<evidence type="ECO:0000256" key="1">
    <source>
        <dbReference type="SAM" id="MobiDB-lite"/>
    </source>
</evidence>
<feature type="region of interest" description="Disordered" evidence="1">
    <location>
        <begin position="355"/>
        <end position="453"/>
    </location>
</feature>
<evidence type="ECO:0000313" key="3">
    <source>
        <dbReference type="EMBL" id="VFQ83053.1"/>
    </source>
</evidence>
<dbReference type="EMBL" id="OOIL02002503">
    <property type="protein sequence ID" value="VFQ83053.1"/>
    <property type="molecule type" value="Genomic_DNA"/>
</dbReference>
<dbReference type="OrthoDB" id="413361at2759"/>
<feature type="compositionally biased region" description="Polar residues" evidence="1">
    <location>
        <begin position="77"/>
        <end position="90"/>
    </location>
</feature>
<dbReference type="InterPro" id="IPR057670">
    <property type="entry name" value="SH3_retrovirus"/>
</dbReference>
<keyword evidence="4" id="KW-1185">Reference proteome</keyword>
<reference evidence="3 4" key="1">
    <citation type="submission" date="2018-04" db="EMBL/GenBank/DDBJ databases">
        <authorList>
            <person name="Vogel A."/>
        </authorList>
    </citation>
    <scope>NUCLEOTIDE SEQUENCE [LARGE SCALE GENOMIC DNA]</scope>
</reference>
<accession>A0A484M2R5</accession>
<feature type="region of interest" description="Disordered" evidence="1">
    <location>
        <begin position="69"/>
        <end position="147"/>
    </location>
</feature>
<dbReference type="Pfam" id="PF25597">
    <property type="entry name" value="SH3_retrovirus"/>
    <property type="match status" value="1"/>
</dbReference>
<dbReference type="AlphaFoldDB" id="A0A484M2R5"/>
<dbReference type="Proteomes" id="UP000595140">
    <property type="component" value="Unassembled WGS sequence"/>
</dbReference>
<name>A0A484M2R5_9ASTE</name>
<organism evidence="3 4">
    <name type="scientific">Cuscuta campestris</name>
    <dbReference type="NCBI Taxonomy" id="132261"/>
    <lineage>
        <taxon>Eukaryota</taxon>
        <taxon>Viridiplantae</taxon>
        <taxon>Streptophyta</taxon>
        <taxon>Embryophyta</taxon>
        <taxon>Tracheophyta</taxon>
        <taxon>Spermatophyta</taxon>
        <taxon>Magnoliopsida</taxon>
        <taxon>eudicotyledons</taxon>
        <taxon>Gunneridae</taxon>
        <taxon>Pentapetalae</taxon>
        <taxon>asterids</taxon>
        <taxon>lamiids</taxon>
        <taxon>Solanales</taxon>
        <taxon>Convolvulaceae</taxon>
        <taxon>Cuscuteae</taxon>
        <taxon>Cuscuta</taxon>
        <taxon>Cuscuta subgen. Grammica</taxon>
        <taxon>Cuscuta sect. Cleistogrammica</taxon>
    </lineage>
</organism>
<gene>
    <name evidence="3" type="ORF">CCAM_LOCUS24829</name>
</gene>
<feature type="compositionally biased region" description="Basic and acidic residues" evidence="1">
    <location>
        <begin position="91"/>
        <end position="103"/>
    </location>
</feature>
<feature type="compositionally biased region" description="Polar residues" evidence="1">
    <location>
        <begin position="377"/>
        <end position="388"/>
    </location>
</feature>
<evidence type="ECO:0000313" key="4">
    <source>
        <dbReference type="Proteomes" id="UP000595140"/>
    </source>
</evidence>
<sequence length="453" mass="51810">MDSTTESFSRPSVARFYVEMDLSKPPQNSFYVKNGDTPLLLQAEFENLPEFCKVCRGINRHSPACKLSPSPMAKIPSPNSYQITNPSQTDLGRDENIEGKLLEAEQTNPQPEDRGYHSDGGTISKNGFKPANRKSLKSTNKPMDSEIKRRSARLQEKMTSNHLRTKVARKFLKKEKLHGKNFLVWRADLIEALRAIGIEYVLYRPIPERPKTPVTIMRDIKIYHEHVRDDGIAFEIMLASMSKKLSQQLDGVNSYDMIVRLGDVFINDDEHERYLAAKNHCDNLKRKRDDSSASGKLDAKSDKCVFVGYPKETRGYYFYHPTDNKVFVARTGPFLEKEFLSKAGDGRKIDLEEIQDNEADNQLDEERQQEEQIVVPQPTQETQALQRSMRTRNPPEREEDDFLKTREHNKGKKTTSDLEFETLAPVHGSPSALEKGDILEKLPPSKSYSNKAE</sequence>
<proteinExistence type="predicted"/>
<protein>
    <recommendedName>
        <fullName evidence="2">Retroviral polymerase SH3-like domain-containing protein</fullName>
    </recommendedName>
</protein>
<feature type="domain" description="Retroviral polymerase SH3-like" evidence="2">
    <location>
        <begin position="294"/>
        <end position="339"/>
    </location>
</feature>